<feature type="active site" description="Charge relay system" evidence="1">
    <location>
        <position position="127"/>
    </location>
</feature>
<gene>
    <name evidence="5" type="ORF">g.33260</name>
    <name evidence="4" type="ORF">g.33262</name>
</gene>
<dbReference type="PANTHER" id="PTHR43372:SF2">
    <property type="entry name" value="IP13792P"/>
    <property type="match status" value="1"/>
</dbReference>
<dbReference type="AlphaFoldDB" id="A0A1B6GKN2"/>
<reference evidence="5" key="1">
    <citation type="submission" date="2015-11" db="EMBL/GenBank/DDBJ databases">
        <title>De novo transcriptome assembly of four potential Pierce s Disease insect vectors from Arizona vineyards.</title>
        <authorList>
            <person name="Tassone E.E."/>
        </authorList>
    </citation>
    <scope>NUCLEOTIDE SEQUENCE</scope>
</reference>
<dbReference type="EMBL" id="GECZ01008646">
    <property type="protein sequence ID" value="JAS61123.1"/>
    <property type="molecule type" value="Transcribed_RNA"/>
</dbReference>
<sequence length="549" mass="61691">MWGRLGKWVVWLLVWSMRLTVWPYSRILSFFRKKTPLPAIDNNLLLHSATSLAEKIRNREIGCEDVVQAYIARIKAVNPELNCVVQDRFEQALQEARKVDLQLAAGTMTEERMKDERPLLGVPITVKESIALKGMSHNSGRVKPKQRVATEDASFVRRLKEAGCIPLLVSNTPEVCMCWETFNNVTGRTNNPYDPRRTPGGSSGGEAALLGAGASVIGLASDIGGSGRLPALYCGVYGHKPTPGYIGIDGHIPVSEDESWGNFFSIAPMCRYAEDLPLYLHSISDPTKRENLRLKQPVDLKTVKIFYIEEDPSILADRVHPEIKTSMRKAVAHFANKFNVIAQEIKIKELEEVYQVAGVVMLRMKSCNSVYQKTEDNPAEWNSVLWTYIKYIFGFTEHTHPPLIYGPIKKYADSISEKEFSEMLELKRTLMQKFDEMLGDDGVFLYPTFNDLANFHQQFYYKLLNTSYFTLFNLIELPACSCPTGLAKDGRPVGFQVAANKHQDRLVFAVAKELESAFGGWVPPPSIPPQEKEAAPNPKQALDKVTIQG</sequence>
<dbReference type="InterPro" id="IPR052739">
    <property type="entry name" value="FAAH2"/>
</dbReference>
<feature type="domain" description="Amidase" evidence="3">
    <location>
        <begin position="65"/>
        <end position="507"/>
    </location>
</feature>
<dbReference type="Pfam" id="PF01425">
    <property type="entry name" value="Amidase"/>
    <property type="match status" value="1"/>
</dbReference>
<dbReference type="SUPFAM" id="SSF75304">
    <property type="entry name" value="Amidase signature (AS) enzymes"/>
    <property type="match status" value="1"/>
</dbReference>
<evidence type="ECO:0000313" key="4">
    <source>
        <dbReference type="EMBL" id="JAS61123.1"/>
    </source>
</evidence>
<dbReference type="EMBL" id="GECZ01006763">
    <property type="protein sequence ID" value="JAS63006.1"/>
    <property type="molecule type" value="Transcribed_RNA"/>
</dbReference>
<evidence type="ECO:0000256" key="2">
    <source>
        <dbReference type="SAM" id="MobiDB-lite"/>
    </source>
</evidence>
<feature type="active site" description="Acyl-ester intermediate" evidence="1">
    <location>
        <position position="226"/>
    </location>
</feature>
<organism evidence="5">
    <name type="scientific">Cuerna arida</name>
    <dbReference type="NCBI Taxonomy" id="1464854"/>
    <lineage>
        <taxon>Eukaryota</taxon>
        <taxon>Metazoa</taxon>
        <taxon>Ecdysozoa</taxon>
        <taxon>Arthropoda</taxon>
        <taxon>Hexapoda</taxon>
        <taxon>Insecta</taxon>
        <taxon>Pterygota</taxon>
        <taxon>Neoptera</taxon>
        <taxon>Paraneoptera</taxon>
        <taxon>Hemiptera</taxon>
        <taxon>Auchenorrhyncha</taxon>
        <taxon>Membracoidea</taxon>
        <taxon>Cicadellidae</taxon>
        <taxon>Cicadellinae</taxon>
        <taxon>Proconiini</taxon>
        <taxon>Cuerna</taxon>
    </lineage>
</organism>
<protein>
    <recommendedName>
        <fullName evidence="3">Amidase domain-containing protein</fullName>
    </recommendedName>
</protein>
<accession>A0A1B6GKN2</accession>
<dbReference type="Gene3D" id="3.90.1300.10">
    <property type="entry name" value="Amidase signature (AS) domain"/>
    <property type="match status" value="1"/>
</dbReference>
<proteinExistence type="predicted"/>
<feature type="region of interest" description="Disordered" evidence="2">
    <location>
        <begin position="523"/>
        <end position="549"/>
    </location>
</feature>
<evidence type="ECO:0000256" key="1">
    <source>
        <dbReference type="PIRSR" id="PIRSR001221-1"/>
    </source>
</evidence>
<dbReference type="GO" id="GO:0012505">
    <property type="term" value="C:endomembrane system"/>
    <property type="evidence" value="ECO:0007669"/>
    <property type="project" value="TreeGrafter"/>
</dbReference>
<feature type="active site" description="Charge relay system" evidence="1">
    <location>
        <position position="202"/>
    </location>
</feature>
<name>A0A1B6GKN2_9HEMI</name>
<evidence type="ECO:0000313" key="5">
    <source>
        <dbReference type="EMBL" id="JAS63006.1"/>
    </source>
</evidence>
<dbReference type="PIRSF" id="PIRSF001221">
    <property type="entry name" value="Amidase_fungi"/>
    <property type="match status" value="1"/>
</dbReference>
<dbReference type="PANTHER" id="PTHR43372">
    <property type="entry name" value="FATTY-ACID AMIDE HYDROLASE"/>
    <property type="match status" value="1"/>
</dbReference>
<dbReference type="InterPro" id="IPR036928">
    <property type="entry name" value="AS_sf"/>
</dbReference>
<dbReference type="InterPro" id="IPR023631">
    <property type="entry name" value="Amidase_dom"/>
</dbReference>
<evidence type="ECO:0000259" key="3">
    <source>
        <dbReference type="Pfam" id="PF01425"/>
    </source>
</evidence>